<dbReference type="GO" id="GO:0005840">
    <property type="term" value="C:ribosome"/>
    <property type="evidence" value="ECO:0007669"/>
    <property type="project" value="UniProtKB-KW"/>
</dbReference>
<dbReference type="PANTHER" id="PTHR11759">
    <property type="entry name" value="40S RIBOSOMAL PROTEIN S14/30S RIBOSOMAL PROTEIN S11"/>
    <property type="match status" value="1"/>
</dbReference>
<reference evidence="5 6" key="1">
    <citation type="journal article" date="2017" name="Mol. Ecol.">
        <title>Comparative and population genomic landscape of Phellinus noxius: A hypervariable fungus causing root rot in trees.</title>
        <authorList>
            <person name="Chung C.L."/>
            <person name="Lee T.J."/>
            <person name="Akiba M."/>
            <person name="Lee H.H."/>
            <person name="Kuo T.H."/>
            <person name="Liu D."/>
            <person name="Ke H.M."/>
            <person name="Yokoi T."/>
            <person name="Roa M.B."/>
            <person name="Lu M.J."/>
            <person name="Chang Y.Y."/>
            <person name="Ann P.J."/>
            <person name="Tsai J.N."/>
            <person name="Chen C.Y."/>
            <person name="Tzean S.S."/>
            <person name="Ota Y."/>
            <person name="Hattori T."/>
            <person name="Sahashi N."/>
            <person name="Liou R.F."/>
            <person name="Kikuchi T."/>
            <person name="Tsai I.J."/>
        </authorList>
    </citation>
    <scope>NUCLEOTIDE SEQUENCE [LARGE SCALE GENOMIC DNA]</scope>
    <source>
        <strain evidence="5 6">FFPRI411160</strain>
    </source>
</reference>
<feature type="compositionally biased region" description="Low complexity" evidence="4">
    <location>
        <begin position="44"/>
        <end position="53"/>
    </location>
</feature>
<comment type="similarity">
    <text evidence="1">Belongs to the universal ribosomal protein uS11 family.</text>
</comment>
<evidence type="ECO:0000313" key="6">
    <source>
        <dbReference type="Proteomes" id="UP000217199"/>
    </source>
</evidence>
<dbReference type="InterPro" id="IPR036967">
    <property type="entry name" value="Ribosomal_uS11_sf"/>
</dbReference>
<name>A0A286UMC5_9AGAM</name>
<dbReference type="STRING" id="2282107.A0A286UMC5"/>
<protein>
    <submittedName>
        <fullName evidence="5">Translational machinery component</fullName>
    </submittedName>
</protein>
<dbReference type="AlphaFoldDB" id="A0A286UMC5"/>
<feature type="compositionally biased region" description="Low complexity" evidence="4">
    <location>
        <begin position="87"/>
        <end position="101"/>
    </location>
</feature>
<dbReference type="Pfam" id="PF00411">
    <property type="entry name" value="Ribosomal_S11"/>
    <property type="match status" value="1"/>
</dbReference>
<gene>
    <name evidence="5" type="ORF">PNOK_0338400</name>
</gene>
<dbReference type="SUPFAM" id="SSF53137">
    <property type="entry name" value="Translational machinery components"/>
    <property type="match status" value="1"/>
</dbReference>
<evidence type="ECO:0000256" key="1">
    <source>
        <dbReference type="ARBA" id="ARBA00006194"/>
    </source>
</evidence>
<evidence type="ECO:0000256" key="2">
    <source>
        <dbReference type="ARBA" id="ARBA00022980"/>
    </source>
</evidence>
<dbReference type="Proteomes" id="UP000217199">
    <property type="component" value="Unassembled WGS sequence"/>
</dbReference>
<sequence>MLPLQRGVAGSLTRAQISRPILNASSGEIWTRRSTGQRCRTYADDANSNSNSNSDDKPKSKLTPLVGDYRTILAKASQIPAASLLRSNTDPNSTSTSSDDPLLQPPRGTSRLNALPTRPNQKLWQTRQKEGSPLGLPKVEQFFEKKEDEADYQHGPSIFGGFGSRTPFGATTALLRKEAIGNLAMDVGIDDAPQYTLHVHARAKNCIMTLVNEKSQMIAGVSSGSCGFKNSAEGTYEAGYQCAVKMFEVIRKQVEGKTDSALKVEISMKGFGQGRTALLKALSMSEGDGTQEEEEIIVLYYGFIYCNNHASFTNIRKP</sequence>
<evidence type="ECO:0000256" key="4">
    <source>
        <dbReference type="SAM" id="MobiDB-lite"/>
    </source>
</evidence>
<dbReference type="EMBL" id="NBII01000003">
    <property type="protein sequence ID" value="PAV20757.1"/>
    <property type="molecule type" value="Genomic_DNA"/>
</dbReference>
<organism evidence="5 6">
    <name type="scientific">Pyrrhoderma noxium</name>
    <dbReference type="NCBI Taxonomy" id="2282107"/>
    <lineage>
        <taxon>Eukaryota</taxon>
        <taxon>Fungi</taxon>
        <taxon>Dikarya</taxon>
        <taxon>Basidiomycota</taxon>
        <taxon>Agaricomycotina</taxon>
        <taxon>Agaricomycetes</taxon>
        <taxon>Hymenochaetales</taxon>
        <taxon>Hymenochaetaceae</taxon>
        <taxon>Pyrrhoderma</taxon>
    </lineage>
</organism>
<accession>A0A286UMC5</accession>
<dbReference type="InterPro" id="IPR001971">
    <property type="entry name" value="Ribosomal_uS11"/>
</dbReference>
<dbReference type="GO" id="GO:0006412">
    <property type="term" value="P:translation"/>
    <property type="evidence" value="ECO:0007669"/>
    <property type="project" value="InterPro"/>
</dbReference>
<keyword evidence="3" id="KW-0687">Ribonucleoprotein</keyword>
<dbReference type="OrthoDB" id="1654884at2759"/>
<dbReference type="GO" id="GO:0003735">
    <property type="term" value="F:structural constituent of ribosome"/>
    <property type="evidence" value="ECO:0007669"/>
    <property type="project" value="InterPro"/>
</dbReference>
<proteinExistence type="inferred from homology"/>
<evidence type="ECO:0000313" key="5">
    <source>
        <dbReference type="EMBL" id="PAV20757.1"/>
    </source>
</evidence>
<keyword evidence="6" id="KW-1185">Reference proteome</keyword>
<evidence type="ECO:0000256" key="3">
    <source>
        <dbReference type="ARBA" id="ARBA00023274"/>
    </source>
</evidence>
<feature type="region of interest" description="Disordered" evidence="4">
    <location>
        <begin position="41"/>
        <end position="63"/>
    </location>
</feature>
<feature type="region of interest" description="Disordered" evidence="4">
    <location>
        <begin position="83"/>
        <end position="132"/>
    </location>
</feature>
<comment type="caution">
    <text evidence="5">The sequence shown here is derived from an EMBL/GenBank/DDBJ whole genome shotgun (WGS) entry which is preliminary data.</text>
</comment>
<dbReference type="GO" id="GO:1990904">
    <property type="term" value="C:ribonucleoprotein complex"/>
    <property type="evidence" value="ECO:0007669"/>
    <property type="project" value="UniProtKB-KW"/>
</dbReference>
<keyword evidence="2" id="KW-0689">Ribosomal protein</keyword>
<dbReference type="Gene3D" id="3.30.420.80">
    <property type="entry name" value="Ribosomal protein S11"/>
    <property type="match status" value="1"/>
</dbReference>
<dbReference type="InParanoid" id="A0A286UMC5"/>